<gene>
    <name evidence="2" type="ORF">LTR25_002109</name>
</gene>
<keyword evidence="3" id="KW-1185">Reference proteome</keyword>
<organism evidence="2 3">
    <name type="scientific">Vermiconidia calcicola</name>
    <dbReference type="NCBI Taxonomy" id="1690605"/>
    <lineage>
        <taxon>Eukaryota</taxon>
        <taxon>Fungi</taxon>
        <taxon>Dikarya</taxon>
        <taxon>Ascomycota</taxon>
        <taxon>Pezizomycotina</taxon>
        <taxon>Dothideomycetes</taxon>
        <taxon>Dothideomycetidae</taxon>
        <taxon>Mycosphaerellales</taxon>
        <taxon>Extremaceae</taxon>
        <taxon>Vermiconidia</taxon>
    </lineage>
</organism>
<comment type="caution">
    <text evidence="2">The sequence shown here is derived from an EMBL/GenBank/DDBJ whole genome shotgun (WGS) entry which is preliminary data.</text>
</comment>
<accession>A0AAV9QI17</accession>
<dbReference type="AlphaFoldDB" id="A0AAV9QI17"/>
<feature type="compositionally biased region" description="Basic and acidic residues" evidence="1">
    <location>
        <begin position="189"/>
        <end position="212"/>
    </location>
</feature>
<dbReference type="EMBL" id="JAXLQG010000003">
    <property type="protein sequence ID" value="KAK5542224.1"/>
    <property type="molecule type" value="Genomic_DNA"/>
</dbReference>
<protein>
    <recommendedName>
        <fullName evidence="4">Glycine-rich protein</fullName>
    </recommendedName>
</protein>
<evidence type="ECO:0000313" key="3">
    <source>
        <dbReference type="Proteomes" id="UP001345827"/>
    </source>
</evidence>
<evidence type="ECO:0000313" key="2">
    <source>
        <dbReference type="EMBL" id="KAK5542224.1"/>
    </source>
</evidence>
<sequence>MFRRDNNYGPPQGSFGYAPRTDPPVNVYVEPIAVAGYGPGYGPGYGGGFARRGGFGCDMCGSRRRCRCRGGPGLPMGLGGYRQGGLLGTVIGGAMGMIEDRHERKNEERLMMAQARMEEDMRYARDNRGLETGTRPMQSQSQTQIRSRSAVREDGRDSYGEKDVRSDVRGRQGAVRANSEDEESDEERMDEKRGLSRDERRREERERMDEKLPSYQAATKKK</sequence>
<feature type="region of interest" description="Disordered" evidence="1">
    <location>
        <begin position="1"/>
        <end position="20"/>
    </location>
</feature>
<evidence type="ECO:0000256" key="1">
    <source>
        <dbReference type="SAM" id="MobiDB-lite"/>
    </source>
</evidence>
<proteinExistence type="predicted"/>
<dbReference type="Proteomes" id="UP001345827">
    <property type="component" value="Unassembled WGS sequence"/>
</dbReference>
<evidence type="ECO:0008006" key="4">
    <source>
        <dbReference type="Google" id="ProtNLM"/>
    </source>
</evidence>
<name>A0AAV9QI17_9PEZI</name>
<feature type="compositionally biased region" description="Basic and acidic residues" evidence="1">
    <location>
        <begin position="150"/>
        <end position="170"/>
    </location>
</feature>
<reference evidence="2 3" key="1">
    <citation type="submission" date="2023-06" db="EMBL/GenBank/DDBJ databases">
        <title>Black Yeasts Isolated from many extreme environments.</title>
        <authorList>
            <person name="Coleine C."/>
            <person name="Stajich J.E."/>
            <person name="Selbmann L."/>
        </authorList>
    </citation>
    <scope>NUCLEOTIDE SEQUENCE [LARGE SCALE GENOMIC DNA]</scope>
    <source>
        <strain evidence="2 3">CCFEE 5887</strain>
    </source>
</reference>
<feature type="compositionally biased region" description="Low complexity" evidence="1">
    <location>
        <begin position="138"/>
        <end position="148"/>
    </location>
</feature>
<feature type="region of interest" description="Disordered" evidence="1">
    <location>
        <begin position="129"/>
        <end position="222"/>
    </location>
</feature>